<keyword evidence="2" id="KW-1185">Reference proteome</keyword>
<gene>
    <name evidence="1" type="ORF">G5I_13823</name>
</gene>
<dbReference type="EMBL" id="GL888763">
    <property type="protein sequence ID" value="EGI58089.1"/>
    <property type="molecule type" value="Genomic_DNA"/>
</dbReference>
<sequence>MHDHKSENFIKINPNARRIASGLFKPRLVKPHTCFQRANRKTGRPQSGVKSATLCVWECSLIYRLFVCRNFGTASSGQLSSDDHERGVGVSVVRIWESLVVE</sequence>
<dbReference type="InParanoid" id="F4X627"/>
<accession>F4X627</accession>
<evidence type="ECO:0000313" key="2">
    <source>
        <dbReference type="Proteomes" id="UP000007755"/>
    </source>
</evidence>
<reference evidence="1" key="1">
    <citation type="submission" date="2011-02" db="EMBL/GenBank/DDBJ databases">
        <title>The genome of the leaf-cutting ant Acromyrmex echinatior suggests key adaptations to social evolution and fungus farming.</title>
        <authorList>
            <person name="Nygaard S."/>
            <person name="Zhang G."/>
        </authorList>
    </citation>
    <scope>NUCLEOTIDE SEQUENCE</scope>
</reference>
<dbReference type="AlphaFoldDB" id="F4X627"/>
<name>F4X627_ACREC</name>
<protein>
    <submittedName>
        <fullName evidence="1">Uncharacterized protein</fullName>
    </submittedName>
</protein>
<organism evidence="2">
    <name type="scientific">Acromyrmex echinatior</name>
    <name type="common">Panamanian leafcutter ant</name>
    <name type="synonym">Acromyrmex octospinosus echinatior</name>
    <dbReference type="NCBI Taxonomy" id="103372"/>
    <lineage>
        <taxon>Eukaryota</taxon>
        <taxon>Metazoa</taxon>
        <taxon>Ecdysozoa</taxon>
        <taxon>Arthropoda</taxon>
        <taxon>Hexapoda</taxon>
        <taxon>Insecta</taxon>
        <taxon>Pterygota</taxon>
        <taxon>Neoptera</taxon>
        <taxon>Endopterygota</taxon>
        <taxon>Hymenoptera</taxon>
        <taxon>Apocrita</taxon>
        <taxon>Aculeata</taxon>
        <taxon>Formicoidea</taxon>
        <taxon>Formicidae</taxon>
        <taxon>Myrmicinae</taxon>
        <taxon>Acromyrmex</taxon>
    </lineage>
</organism>
<evidence type="ECO:0000313" key="1">
    <source>
        <dbReference type="EMBL" id="EGI58089.1"/>
    </source>
</evidence>
<dbReference type="Proteomes" id="UP000007755">
    <property type="component" value="Unassembled WGS sequence"/>
</dbReference>
<proteinExistence type="predicted"/>